<evidence type="ECO:0000256" key="2">
    <source>
        <dbReference type="ARBA" id="ARBA00023125"/>
    </source>
</evidence>
<feature type="chain" id="PRO_5002937968" description="Zn(2)-C6 fungal-type domain-containing protein" evidence="5">
    <location>
        <begin position="20"/>
        <end position="508"/>
    </location>
</feature>
<dbReference type="AlphaFoldDB" id="C4JP34"/>
<evidence type="ECO:0000313" key="8">
    <source>
        <dbReference type="Proteomes" id="UP000002058"/>
    </source>
</evidence>
<evidence type="ECO:0000256" key="3">
    <source>
        <dbReference type="ARBA" id="ARBA00023163"/>
    </source>
</evidence>
<keyword evidence="1" id="KW-0805">Transcription regulation</keyword>
<accession>C4JP34</accession>
<keyword evidence="3" id="KW-0804">Transcription</keyword>
<organism evidence="7 8">
    <name type="scientific">Uncinocarpus reesii (strain UAMH 1704)</name>
    <dbReference type="NCBI Taxonomy" id="336963"/>
    <lineage>
        <taxon>Eukaryota</taxon>
        <taxon>Fungi</taxon>
        <taxon>Dikarya</taxon>
        <taxon>Ascomycota</taxon>
        <taxon>Pezizomycotina</taxon>
        <taxon>Eurotiomycetes</taxon>
        <taxon>Eurotiomycetidae</taxon>
        <taxon>Onygenales</taxon>
        <taxon>Onygenaceae</taxon>
        <taxon>Uncinocarpus</taxon>
    </lineage>
</organism>
<evidence type="ECO:0000313" key="7">
    <source>
        <dbReference type="EMBL" id="EEP78248.1"/>
    </source>
</evidence>
<name>C4JP34_UNCRE</name>
<dbReference type="PANTHER" id="PTHR47840:SF1">
    <property type="entry name" value="ZN(II)2CYS6 TRANSCRIPTION FACTOR (EUROFUNG)"/>
    <property type="match status" value="1"/>
</dbReference>
<keyword evidence="4" id="KW-0539">Nucleus</keyword>
<keyword evidence="2" id="KW-0238">DNA-binding</keyword>
<dbReference type="Proteomes" id="UP000002058">
    <property type="component" value="Unassembled WGS sequence"/>
</dbReference>
<dbReference type="Pfam" id="PF00172">
    <property type="entry name" value="Zn_clus"/>
    <property type="match status" value="1"/>
</dbReference>
<dbReference type="SMART" id="SM00066">
    <property type="entry name" value="GAL4"/>
    <property type="match status" value="1"/>
</dbReference>
<dbReference type="KEGG" id="ure:UREG_03093"/>
<dbReference type="InterPro" id="IPR036864">
    <property type="entry name" value="Zn2-C6_fun-type_DNA-bd_sf"/>
</dbReference>
<evidence type="ECO:0000256" key="5">
    <source>
        <dbReference type="SAM" id="SignalP"/>
    </source>
</evidence>
<sequence length="508" mass="56310">MQLTKVFFAVALVVASAYAAEPAAADAFEAEAIAVRDENVDAVEPETEEQRRCLRVCWPYIQLVHAKSLILITPNSILRDSVNAGLAAVARAKPKPLSEEKESVHSALLANGSLFSAEIDRPVWKLMTRVACVGAEQSLFGNRFEVAVVIRSFIILLSMLSIEITFRNLNTPALDLQGQFDKSSRPYRNSNLIPNNFALAMSPYALFPLVLHTHGMAHPSVARSPDYQPEPKKRKVRKGTQSCWECKRRKVRCTFVAPLDAICEGCRRRGTTCVSQELPEEPSGTRRLEDRLGRVEAMLEQLAKETNLHTQPSSASSTTLKKRVPSCTTYTASSSQHGPCQSDLSAILDIPASITWLFENPTTPFSNTRDSDALSPRDILQLPPPGSHPVLIARKLLLLGMFLQGIRPFSHCTRGLSLSYRDSIMSRVALPESENNGYLLMTRVPEVPMDSVLYGMTSQERDQVVQDLGQYVSQYQNIPNNHKHFICDTLGGPTVGHLHGYSDAMWPP</sequence>
<evidence type="ECO:0000259" key="6">
    <source>
        <dbReference type="PROSITE" id="PS50048"/>
    </source>
</evidence>
<dbReference type="CDD" id="cd00067">
    <property type="entry name" value="GAL4"/>
    <property type="match status" value="1"/>
</dbReference>
<gene>
    <name evidence="7" type="ORF">UREG_03093</name>
</gene>
<dbReference type="VEuPathDB" id="FungiDB:UREG_03093"/>
<feature type="signal peptide" evidence="5">
    <location>
        <begin position="1"/>
        <end position="19"/>
    </location>
</feature>
<dbReference type="InterPro" id="IPR001138">
    <property type="entry name" value="Zn2Cys6_DnaBD"/>
</dbReference>
<dbReference type="EMBL" id="CH476616">
    <property type="protein sequence ID" value="EEP78248.1"/>
    <property type="molecule type" value="Genomic_DNA"/>
</dbReference>
<dbReference type="PANTHER" id="PTHR47840">
    <property type="entry name" value="ZN(II)2CYS6 TRANSCRIPTION FACTOR (EUROFUNG)-RELATED"/>
    <property type="match status" value="1"/>
</dbReference>
<protein>
    <recommendedName>
        <fullName evidence="6">Zn(2)-C6 fungal-type domain-containing protein</fullName>
    </recommendedName>
</protein>
<feature type="domain" description="Zn(2)-C6 fungal-type" evidence="6">
    <location>
        <begin position="242"/>
        <end position="275"/>
    </location>
</feature>
<keyword evidence="5" id="KW-0732">Signal</keyword>
<dbReference type="SUPFAM" id="SSF57701">
    <property type="entry name" value="Zn2/Cys6 DNA-binding domain"/>
    <property type="match status" value="1"/>
</dbReference>
<dbReference type="PROSITE" id="PS00463">
    <property type="entry name" value="ZN2_CY6_FUNGAL_1"/>
    <property type="match status" value="1"/>
</dbReference>
<dbReference type="STRING" id="336963.C4JP34"/>
<dbReference type="GeneID" id="8439440"/>
<dbReference type="OrthoDB" id="5392779at2759"/>
<dbReference type="HOGENOM" id="CLU_536595_0_0_1"/>
<dbReference type="GO" id="GO:0000981">
    <property type="term" value="F:DNA-binding transcription factor activity, RNA polymerase II-specific"/>
    <property type="evidence" value="ECO:0007669"/>
    <property type="project" value="InterPro"/>
</dbReference>
<dbReference type="PROSITE" id="PS50048">
    <property type="entry name" value="ZN2_CY6_FUNGAL_2"/>
    <property type="match status" value="1"/>
</dbReference>
<dbReference type="GO" id="GO:0008270">
    <property type="term" value="F:zinc ion binding"/>
    <property type="evidence" value="ECO:0007669"/>
    <property type="project" value="InterPro"/>
</dbReference>
<dbReference type="eggNOG" id="ENOG502SJ8Q">
    <property type="taxonomic scope" value="Eukaryota"/>
</dbReference>
<reference evidence="8" key="1">
    <citation type="journal article" date="2009" name="Genome Res.">
        <title>Comparative genomic analyses of the human fungal pathogens Coccidioides and their relatives.</title>
        <authorList>
            <person name="Sharpton T.J."/>
            <person name="Stajich J.E."/>
            <person name="Rounsley S.D."/>
            <person name="Gardner M.J."/>
            <person name="Wortman J.R."/>
            <person name="Jordar V.S."/>
            <person name="Maiti R."/>
            <person name="Kodira C.D."/>
            <person name="Neafsey D.E."/>
            <person name="Zeng Q."/>
            <person name="Hung C.-Y."/>
            <person name="McMahan C."/>
            <person name="Muszewska A."/>
            <person name="Grynberg M."/>
            <person name="Mandel M.A."/>
            <person name="Kellner E.M."/>
            <person name="Barker B.M."/>
            <person name="Galgiani J.N."/>
            <person name="Orbach M.J."/>
            <person name="Kirkland T.N."/>
            <person name="Cole G.T."/>
            <person name="Henn M.R."/>
            <person name="Birren B.W."/>
            <person name="Taylor J.W."/>
        </authorList>
    </citation>
    <scope>NUCLEOTIDE SEQUENCE [LARGE SCALE GENOMIC DNA]</scope>
    <source>
        <strain evidence="8">UAMH 1704</strain>
    </source>
</reference>
<dbReference type="GO" id="GO:0003677">
    <property type="term" value="F:DNA binding"/>
    <property type="evidence" value="ECO:0007669"/>
    <property type="project" value="UniProtKB-KW"/>
</dbReference>
<dbReference type="Gene3D" id="4.10.240.10">
    <property type="entry name" value="Zn(2)-C6 fungal-type DNA-binding domain"/>
    <property type="match status" value="1"/>
</dbReference>
<evidence type="ECO:0000256" key="1">
    <source>
        <dbReference type="ARBA" id="ARBA00023015"/>
    </source>
</evidence>
<proteinExistence type="predicted"/>
<keyword evidence="8" id="KW-1185">Reference proteome</keyword>
<dbReference type="RefSeq" id="XP_002543577.1">
    <property type="nucleotide sequence ID" value="XM_002543531.1"/>
</dbReference>
<dbReference type="InParanoid" id="C4JP34"/>
<evidence type="ECO:0000256" key="4">
    <source>
        <dbReference type="ARBA" id="ARBA00023242"/>
    </source>
</evidence>